<dbReference type="Gene3D" id="3.50.50.60">
    <property type="entry name" value="FAD/NAD(P)-binding domain"/>
    <property type="match status" value="1"/>
</dbReference>
<dbReference type="OrthoDB" id="3322136at2"/>
<name>A0A5S4FT34_9ACTN</name>
<dbReference type="SUPFAM" id="SSF51905">
    <property type="entry name" value="FAD/NAD(P)-binding domain"/>
    <property type="match status" value="1"/>
</dbReference>
<evidence type="ECO:0000313" key="8">
    <source>
        <dbReference type="Proteomes" id="UP000309128"/>
    </source>
</evidence>
<accession>A0A5S4FT34</accession>
<feature type="domain" description="FAD-binding" evidence="6">
    <location>
        <begin position="2"/>
        <end position="167"/>
    </location>
</feature>
<organism evidence="7 8">
    <name type="scientific">Nonomuraea turkmeniaca</name>
    <dbReference type="NCBI Taxonomy" id="103838"/>
    <lineage>
        <taxon>Bacteria</taxon>
        <taxon>Bacillati</taxon>
        <taxon>Actinomycetota</taxon>
        <taxon>Actinomycetes</taxon>
        <taxon>Streptosporangiales</taxon>
        <taxon>Streptosporangiaceae</taxon>
        <taxon>Nonomuraea</taxon>
    </lineage>
</organism>
<dbReference type="PANTHER" id="PTHR47178">
    <property type="entry name" value="MONOOXYGENASE, FAD-BINDING"/>
    <property type="match status" value="1"/>
</dbReference>
<comment type="caution">
    <text evidence="7">The sequence shown here is derived from an EMBL/GenBank/DDBJ whole genome shotgun (WGS) entry which is preliminary data.</text>
</comment>
<evidence type="ECO:0000256" key="5">
    <source>
        <dbReference type="SAM" id="MobiDB-lite"/>
    </source>
</evidence>
<evidence type="ECO:0000259" key="6">
    <source>
        <dbReference type="Pfam" id="PF01494"/>
    </source>
</evidence>
<feature type="domain" description="FAD-binding" evidence="6">
    <location>
        <begin position="308"/>
        <end position="350"/>
    </location>
</feature>
<dbReference type="PRINTS" id="PR00420">
    <property type="entry name" value="RNGMNOXGNASE"/>
</dbReference>
<evidence type="ECO:0000256" key="3">
    <source>
        <dbReference type="ARBA" id="ARBA00023002"/>
    </source>
</evidence>
<sequence>MIVVGAGLGGLTLAQGLRLAGIDVVVYERDEEHGRPQGVSLHIDDRGTEALRACLPRGHVAMAEATMGRPRDRTLQVSEMDGELVVTHSRPADGTAGLRPGRQASRRLLRAVLLTGLEDRVRFGTAVTRFEQRADGAVRVWLADGRTETADVLVGADGVGSAVRRQYLPHVEVVDTGKRMLMGATPLRAVAGTGLPALIGDSGTSAQVRGMTMALGVHRFTESPVAARDRWLPALSSRVVADAEDYVMWCLPVTQAHLGRASSPAEAWRLAQGLAADLHPTLRLVVDAAWPDVTVALRIGMIPPVPAWPAGPVTVIGDAVHAAPGFGANLAMQDAHRLRDALAAHARGEQDLFTAIGAAEEAMRRDSLPTLDAQGRALPREPRPGGAVGPVPVGIGTAEPDTCP</sequence>
<proteinExistence type="predicted"/>
<keyword evidence="3" id="KW-0560">Oxidoreductase</keyword>
<dbReference type="EMBL" id="VCKY01000016">
    <property type="protein sequence ID" value="TMR23782.1"/>
    <property type="molecule type" value="Genomic_DNA"/>
</dbReference>
<evidence type="ECO:0000256" key="1">
    <source>
        <dbReference type="ARBA" id="ARBA00022630"/>
    </source>
</evidence>
<dbReference type="Proteomes" id="UP000309128">
    <property type="component" value="Unassembled WGS sequence"/>
</dbReference>
<protein>
    <submittedName>
        <fullName evidence="7">FAD-dependent monooxygenase</fullName>
    </submittedName>
</protein>
<dbReference type="AlphaFoldDB" id="A0A5S4FT34"/>
<reference evidence="7 8" key="1">
    <citation type="submission" date="2019-05" db="EMBL/GenBank/DDBJ databases">
        <title>Draft genome sequence of Nonomuraea turkmeniaca DSM 43926.</title>
        <authorList>
            <person name="Saricaoglu S."/>
            <person name="Isik K."/>
        </authorList>
    </citation>
    <scope>NUCLEOTIDE SEQUENCE [LARGE SCALE GENOMIC DNA]</scope>
    <source>
        <strain evidence="7 8">DSM 43926</strain>
    </source>
</reference>
<evidence type="ECO:0000256" key="2">
    <source>
        <dbReference type="ARBA" id="ARBA00022827"/>
    </source>
</evidence>
<evidence type="ECO:0000256" key="4">
    <source>
        <dbReference type="ARBA" id="ARBA00023033"/>
    </source>
</evidence>
<keyword evidence="4 7" id="KW-0503">Monooxygenase</keyword>
<dbReference type="GO" id="GO:0071949">
    <property type="term" value="F:FAD binding"/>
    <property type="evidence" value="ECO:0007669"/>
    <property type="project" value="InterPro"/>
</dbReference>
<dbReference type="GO" id="GO:0004497">
    <property type="term" value="F:monooxygenase activity"/>
    <property type="evidence" value="ECO:0007669"/>
    <property type="project" value="UniProtKB-KW"/>
</dbReference>
<gene>
    <name evidence="7" type="ORF">ETD86_07125</name>
</gene>
<dbReference type="InterPro" id="IPR036188">
    <property type="entry name" value="FAD/NAD-bd_sf"/>
</dbReference>
<keyword evidence="8" id="KW-1185">Reference proteome</keyword>
<keyword evidence="1" id="KW-0285">Flavoprotein</keyword>
<feature type="region of interest" description="Disordered" evidence="5">
    <location>
        <begin position="374"/>
        <end position="404"/>
    </location>
</feature>
<dbReference type="PANTHER" id="PTHR47178:SF5">
    <property type="entry name" value="FAD-BINDING DOMAIN-CONTAINING PROTEIN"/>
    <property type="match status" value="1"/>
</dbReference>
<keyword evidence="2" id="KW-0274">FAD</keyword>
<evidence type="ECO:0000313" key="7">
    <source>
        <dbReference type="EMBL" id="TMR23782.1"/>
    </source>
</evidence>
<dbReference type="Pfam" id="PF01494">
    <property type="entry name" value="FAD_binding_3"/>
    <property type="match status" value="2"/>
</dbReference>
<dbReference type="InterPro" id="IPR002938">
    <property type="entry name" value="FAD-bd"/>
</dbReference>